<dbReference type="InterPro" id="IPR027994">
    <property type="entry name" value="WxL_dom"/>
</dbReference>
<evidence type="ECO:0000256" key="5">
    <source>
        <dbReference type="ARBA" id="ARBA00022801"/>
    </source>
</evidence>
<dbReference type="SUPFAM" id="SSF53474">
    <property type="entry name" value="alpha/beta-Hydrolases"/>
    <property type="match status" value="1"/>
</dbReference>
<dbReference type="AlphaFoldDB" id="A0A6J6WFR9"/>
<sequence length="766" mass="77589">MKAGLYSRATRLLVTVALMLGFMSAIGPISAQASGSCSSSSTVSMQSRTISVCGVSRSFFVSTPNPAPAVGTPVPVIFNFHGAGGNASAFETSTGMAATATQRGYTVITPQAIAQGGGSTPGWGSPSSGGAPADVALAEAILTDIDDVTCVDDSRIFASGFSSGASFSAYLGCRWNKVAAIAPWAGVNLINPARCTTRAVPLLVTHGDADTTANYFGPFVPDPNLAESSSYIGTVTRDVDYWGTQRNGCSSYTDSTPVAGVTKRTFTSCTAATVLYTVAGGGHVVFTTPISSVNLSLDFFDNQTKIAGPDYVAPPSPAFNTPSSLTINQPGISVSPAGPYTGGQNVTVSVTGFSPNASVVIALCKRGKTVSSPNSCTLTSGSAYLVSSNSSGSASSPLTVLNGSLNNPDGDTCGPSNNCVFIALNISRQCEVTSTGITYVGGPTQGPVSYPGCPRIFADPGVAASGETVTVRGSVFPANTTIRLEGRFVWPPTGAPSGATVTTTTDSTGAFSVSYVAPGFATGIGAFNDSSNVLLAQTPFLAQESPDRCISYTADSTGGPGCLTGQKVQVSVLQGVLTQRTYVTATPTVGSTDQSSVLSPVRGTTNVNTSPTTINLGTITSPLAPTAIIGNLNDITVSDSRGGTFGWSLTASLTNFAGATGKAINKSTLSVTPSCVPATNSTAWDYTAGTKTSVTGFDSSLVASGQTAGATQDFSAVVSLCTKDTTVNETTQTTGGVFNITAPLTLTIPAFQAADVYVATMTITLS</sequence>
<feature type="domain" description="WxL" evidence="8">
    <location>
        <begin position="633"/>
        <end position="766"/>
    </location>
</feature>
<keyword evidence="3" id="KW-0858">Xylan degradation</keyword>
<dbReference type="Gene3D" id="3.40.50.1820">
    <property type="entry name" value="alpha/beta hydrolase"/>
    <property type="match status" value="1"/>
</dbReference>
<evidence type="ECO:0000256" key="6">
    <source>
        <dbReference type="ARBA" id="ARBA00023277"/>
    </source>
</evidence>
<evidence type="ECO:0000259" key="8">
    <source>
        <dbReference type="Pfam" id="PF13731"/>
    </source>
</evidence>
<evidence type="ECO:0000313" key="9">
    <source>
        <dbReference type="EMBL" id="CAB4782104.1"/>
    </source>
</evidence>
<evidence type="ECO:0000256" key="2">
    <source>
        <dbReference type="ARBA" id="ARBA00022525"/>
    </source>
</evidence>
<dbReference type="Pfam" id="PF13731">
    <property type="entry name" value="WxL"/>
    <property type="match status" value="1"/>
</dbReference>
<evidence type="ECO:0000256" key="1">
    <source>
        <dbReference type="ARBA" id="ARBA00004613"/>
    </source>
</evidence>
<dbReference type="SUPFAM" id="SSF49319">
    <property type="entry name" value="Actinoxanthin-like"/>
    <property type="match status" value="1"/>
</dbReference>
<comment type="subcellular location">
    <subcellularLocation>
        <location evidence="1">Secreted</location>
    </subcellularLocation>
</comment>
<dbReference type="GO" id="GO:0045493">
    <property type="term" value="P:xylan catabolic process"/>
    <property type="evidence" value="ECO:0007669"/>
    <property type="project" value="UniProtKB-KW"/>
</dbReference>
<evidence type="ECO:0000256" key="4">
    <source>
        <dbReference type="ARBA" id="ARBA00022729"/>
    </source>
</evidence>
<dbReference type="GO" id="GO:0005576">
    <property type="term" value="C:extracellular region"/>
    <property type="evidence" value="ECO:0007669"/>
    <property type="project" value="UniProtKB-SubCell"/>
</dbReference>
<keyword evidence="5" id="KW-0378">Hydrolase</keyword>
<keyword evidence="7" id="KW-0624">Polysaccharide degradation</keyword>
<name>A0A6J6WFR9_9ZZZZ</name>
<dbReference type="EMBL" id="CAEZZX010000154">
    <property type="protein sequence ID" value="CAB4782104.1"/>
    <property type="molecule type" value="Genomic_DNA"/>
</dbReference>
<dbReference type="Gene3D" id="2.60.40.230">
    <property type="entry name" value="Neocarzinostatin-like"/>
    <property type="match status" value="1"/>
</dbReference>
<reference evidence="9" key="1">
    <citation type="submission" date="2020-05" db="EMBL/GenBank/DDBJ databases">
        <authorList>
            <person name="Chiriac C."/>
            <person name="Salcher M."/>
            <person name="Ghai R."/>
            <person name="Kavagutti S V."/>
        </authorList>
    </citation>
    <scope>NUCLEOTIDE SEQUENCE</scope>
</reference>
<evidence type="ECO:0000256" key="7">
    <source>
        <dbReference type="ARBA" id="ARBA00023326"/>
    </source>
</evidence>
<evidence type="ECO:0000256" key="3">
    <source>
        <dbReference type="ARBA" id="ARBA00022651"/>
    </source>
</evidence>
<dbReference type="PANTHER" id="PTHR38050:SF2">
    <property type="entry name" value="FERULOYL ESTERASE C-RELATED"/>
    <property type="match status" value="1"/>
</dbReference>
<accession>A0A6J6WFR9</accession>
<organism evidence="9">
    <name type="scientific">freshwater metagenome</name>
    <dbReference type="NCBI Taxonomy" id="449393"/>
    <lineage>
        <taxon>unclassified sequences</taxon>
        <taxon>metagenomes</taxon>
        <taxon>ecological metagenomes</taxon>
    </lineage>
</organism>
<dbReference type="InterPro" id="IPR029058">
    <property type="entry name" value="AB_hydrolase_fold"/>
</dbReference>
<keyword evidence="6" id="KW-0119">Carbohydrate metabolism</keyword>
<proteinExistence type="predicted"/>
<keyword evidence="4" id="KW-0732">Signal</keyword>
<keyword evidence="2" id="KW-0964">Secreted</keyword>
<gene>
    <name evidence="9" type="ORF">UFOPK2938_00791</name>
</gene>
<dbReference type="GO" id="GO:0030600">
    <property type="term" value="F:feruloyl esterase activity"/>
    <property type="evidence" value="ECO:0007669"/>
    <property type="project" value="InterPro"/>
</dbReference>
<protein>
    <submittedName>
        <fullName evidence="9">Unannotated protein</fullName>
    </submittedName>
</protein>
<dbReference type="PANTHER" id="PTHR38050">
    <property type="match status" value="1"/>
</dbReference>
<dbReference type="InterPro" id="IPR043595">
    <property type="entry name" value="FaeB/C/D"/>
</dbReference>
<dbReference type="InterPro" id="IPR027273">
    <property type="entry name" value="Neocarzinostatin-like"/>
</dbReference>